<keyword evidence="6" id="KW-0769">Symport</keyword>
<evidence type="ECO:0000256" key="4">
    <source>
        <dbReference type="ARBA" id="ARBA00022692"/>
    </source>
</evidence>
<evidence type="ECO:0000256" key="8">
    <source>
        <dbReference type="ARBA" id="ARBA00023136"/>
    </source>
</evidence>
<feature type="transmembrane region" description="Helical" evidence="11">
    <location>
        <begin position="234"/>
        <end position="255"/>
    </location>
</feature>
<name>A0AAN6Z2C9_9PEZI</name>
<comment type="caution">
    <text evidence="12">The sequence shown here is derived from an EMBL/GenBank/DDBJ whole genome shotgun (WGS) entry which is preliminary data.</text>
</comment>
<evidence type="ECO:0000256" key="2">
    <source>
        <dbReference type="ARBA" id="ARBA00006855"/>
    </source>
</evidence>
<comment type="subcellular location">
    <subcellularLocation>
        <location evidence="1">Lysosome membrane</location>
        <topology evidence="1">Multi-pass membrane protein</topology>
    </subcellularLocation>
</comment>
<dbReference type="Proteomes" id="UP001302602">
    <property type="component" value="Unassembled WGS sequence"/>
</dbReference>
<feature type="transmembrane region" description="Helical" evidence="11">
    <location>
        <begin position="45"/>
        <end position="63"/>
    </location>
</feature>
<dbReference type="GO" id="GO:0005774">
    <property type="term" value="C:vacuolar membrane"/>
    <property type="evidence" value="ECO:0007669"/>
    <property type="project" value="TreeGrafter"/>
</dbReference>
<dbReference type="FunFam" id="1.20.1280.290:FF:000016">
    <property type="entry name" value="Cystinosin homolog"/>
    <property type="match status" value="1"/>
</dbReference>
<feature type="transmembrane region" description="Helical" evidence="11">
    <location>
        <begin position="6"/>
        <end position="24"/>
    </location>
</feature>
<keyword evidence="3" id="KW-0813">Transport</keyword>
<evidence type="ECO:0000256" key="9">
    <source>
        <dbReference type="ARBA" id="ARBA00023228"/>
    </source>
</evidence>
<keyword evidence="7 11" id="KW-1133">Transmembrane helix</keyword>
<dbReference type="EMBL" id="MU853231">
    <property type="protein sequence ID" value="KAK4122437.1"/>
    <property type="molecule type" value="Genomic_DNA"/>
</dbReference>
<evidence type="ECO:0000256" key="11">
    <source>
        <dbReference type="SAM" id="Phobius"/>
    </source>
</evidence>
<evidence type="ECO:0000256" key="10">
    <source>
        <dbReference type="ARBA" id="ARBA00048473"/>
    </source>
</evidence>
<dbReference type="AlphaFoldDB" id="A0AAN6Z2C9"/>
<organism evidence="12 13">
    <name type="scientific">Parathielavia appendiculata</name>
    <dbReference type="NCBI Taxonomy" id="2587402"/>
    <lineage>
        <taxon>Eukaryota</taxon>
        <taxon>Fungi</taxon>
        <taxon>Dikarya</taxon>
        <taxon>Ascomycota</taxon>
        <taxon>Pezizomycotina</taxon>
        <taxon>Sordariomycetes</taxon>
        <taxon>Sordariomycetidae</taxon>
        <taxon>Sordariales</taxon>
        <taxon>Chaetomiaceae</taxon>
        <taxon>Parathielavia</taxon>
    </lineage>
</organism>
<comment type="catalytic activity">
    <reaction evidence="10">
        <text>L-cystine(out) + H(+)(out) = L-cystine(in) + H(+)(in)</text>
        <dbReference type="Rhea" id="RHEA:66172"/>
        <dbReference type="ChEBI" id="CHEBI:15378"/>
        <dbReference type="ChEBI" id="CHEBI:35491"/>
    </reaction>
    <physiologicalReaction direction="left-to-right" evidence="10">
        <dbReference type="Rhea" id="RHEA:66173"/>
    </physiologicalReaction>
</comment>
<dbReference type="RefSeq" id="XP_062646208.1">
    <property type="nucleotide sequence ID" value="XM_062796462.1"/>
</dbReference>
<feature type="transmembrane region" description="Helical" evidence="11">
    <location>
        <begin position="155"/>
        <end position="174"/>
    </location>
</feature>
<protein>
    <recommendedName>
        <fullName evidence="14">Cystinosin</fullName>
    </recommendedName>
</protein>
<reference evidence="12" key="2">
    <citation type="submission" date="2023-05" db="EMBL/GenBank/DDBJ databases">
        <authorList>
            <consortium name="Lawrence Berkeley National Laboratory"/>
            <person name="Steindorff A."/>
            <person name="Hensen N."/>
            <person name="Bonometti L."/>
            <person name="Westerberg I."/>
            <person name="Brannstrom I.O."/>
            <person name="Guillou S."/>
            <person name="Cros-Aarteil S."/>
            <person name="Calhoun S."/>
            <person name="Haridas S."/>
            <person name="Kuo A."/>
            <person name="Mondo S."/>
            <person name="Pangilinan J."/>
            <person name="Riley R."/>
            <person name="Labutti K."/>
            <person name="Andreopoulos B."/>
            <person name="Lipzen A."/>
            <person name="Chen C."/>
            <person name="Yanf M."/>
            <person name="Daum C."/>
            <person name="Ng V."/>
            <person name="Clum A."/>
            <person name="Ohm R."/>
            <person name="Martin F."/>
            <person name="Silar P."/>
            <person name="Natvig D."/>
            <person name="Lalanne C."/>
            <person name="Gautier V."/>
            <person name="Ament-Velasquez S.L."/>
            <person name="Kruys A."/>
            <person name="Hutchinson M.I."/>
            <person name="Powell A.J."/>
            <person name="Barry K."/>
            <person name="Miller A.N."/>
            <person name="Grigoriev I.V."/>
            <person name="Debuchy R."/>
            <person name="Gladieux P."/>
            <person name="Thoren M.H."/>
            <person name="Johannesson H."/>
        </authorList>
    </citation>
    <scope>NUCLEOTIDE SEQUENCE</scope>
    <source>
        <strain evidence="12">CBS 731.68</strain>
    </source>
</reference>
<comment type="similarity">
    <text evidence="2">Belongs to the cystinosin family.</text>
</comment>
<feature type="transmembrane region" description="Helical" evidence="11">
    <location>
        <begin position="195"/>
        <end position="214"/>
    </location>
</feature>
<dbReference type="PANTHER" id="PTHR13131">
    <property type="entry name" value="CYSTINOSIN"/>
    <property type="match status" value="1"/>
</dbReference>
<dbReference type="InterPro" id="IPR006603">
    <property type="entry name" value="PQ-loop_rpt"/>
</dbReference>
<keyword evidence="13" id="KW-1185">Reference proteome</keyword>
<keyword evidence="9" id="KW-0458">Lysosome</keyword>
<proteinExistence type="inferred from homology"/>
<dbReference type="Pfam" id="PF04193">
    <property type="entry name" value="PQ-loop"/>
    <property type="match status" value="2"/>
</dbReference>
<evidence type="ECO:0000256" key="7">
    <source>
        <dbReference type="ARBA" id="ARBA00022989"/>
    </source>
</evidence>
<reference evidence="12" key="1">
    <citation type="journal article" date="2023" name="Mol. Phylogenet. Evol.">
        <title>Genome-scale phylogeny and comparative genomics of the fungal order Sordariales.</title>
        <authorList>
            <person name="Hensen N."/>
            <person name="Bonometti L."/>
            <person name="Westerberg I."/>
            <person name="Brannstrom I.O."/>
            <person name="Guillou S."/>
            <person name="Cros-Aarteil S."/>
            <person name="Calhoun S."/>
            <person name="Haridas S."/>
            <person name="Kuo A."/>
            <person name="Mondo S."/>
            <person name="Pangilinan J."/>
            <person name="Riley R."/>
            <person name="LaButti K."/>
            <person name="Andreopoulos B."/>
            <person name="Lipzen A."/>
            <person name="Chen C."/>
            <person name="Yan M."/>
            <person name="Daum C."/>
            <person name="Ng V."/>
            <person name="Clum A."/>
            <person name="Steindorff A."/>
            <person name="Ohm R.A."/>
            <person name="Martin F."/>
            <person name="Silar P."/>
            <person name="Natvig D.O."/>
            <person name="Lalanne C."/>
            <person name="Gautier V."/>
            <person name="Ament-Velasquez S.L."/>
            <person name="Kruys A."/>
            <person name="Hutchinson M.I."/>
            <person name="Powell A.J."/>
            <person name="Barry K."/>
            <person name="Miller A.N."/>
            <person name="Grigoriev I.V."/>
            <person name="Debuchy R."/>
            <person name="Gladieux P."/>
            <person name="Hiltunen Thoren M."/>
            <person name="Johannesson H."/>
        </authorList>
    </citation>
    <scope>NUCLEOTIDE SEQUENCE</scope>
    <source>
        <strain evidence="12">CBS 731.68</strain>
    </source>
</reference>
<dbReference type="GO" id="GO:0015293">
    <property type="term" value="F:symporter activity"/>
    <property type="evidence" value="ECO:0007669"/>
    <property type="project" value="UniProtKB-KW"/>
</dbReference>
<dbReference type="GO" id="GO:0015184">
    <property type="term" value="F:L-cystine transmembrane transporter activity"/>
    <property type="evidence" value="ECO:0007669"/>
    <property type="project" value="TreeGrafter"/>
</dbReference>
<keyword evidence="4 11" id="KW-0812">Transmembrane</keyword>
<accession>A0AAN6Z2C9</accession>
<evidence type="ECO:0000313" key="12">
    <source>
        <dbReference type="EMBL" id="KAK4122437.1"/>
    </source>
</evidence>
<dbReference type="PANTHER" id="PTHR13131:SF5">
    <property type="entry name" value="CYSTINOSIN"/>
    <property type="match status" value="1"/>
</dbReference>
<evidence type="ECO:0000313" key="13">
    <source>
        <dbReference type="Proteomes" id="UP001302602"/>
    </source>
</evidence>
<dbReference type="InterPro" id="IPR005282">
    <property type="entry name" value="LC_transporter"/>
</dbReference>
<dbReference type="Gene3D" id="1.20.1280.290">
    <property type="match status" value="2"/>
</dbReference>
<sequence>MGFLEFLSALFGIMYFTAWSVSFYPQPLLSYRRKTTSGTTVDFPLLNCLGFAAYLASNLAFYYSPLIRAQYAARYKGLTPTVAFNDITFAAHALVLSVVMTSQYLYPRAWGFLPSKGNRPSRFVLGICSGCILGVAAVIFIVLGSPERDSTQEAVSSWVWLDAIYAISYVKLIVTVIKYTPQAIFNYRNRSTRGWSIIGILLDLSGGILSIAQQSIDSYLQRDWSGITGNPVKFALGNVSIIYDLIFITQHYVLYRDAEEKPGERDSLLGTDEESRIN</sequence>
<evidence type="ECO:0000256" key="5">
    <source>
        <dbReference type="ARBA" id="ARBA00022737"/>
    </source>
</evidence>
<dbReference type="GeneID" id="87833230"/>
<dbReference type="GO" id="GO:0000324">
    <property type="term" value="C:fungal-type vacuole"/>
    <property type="evidence" value="ECO:0007669"/>
    <property type="project" value="TreeGrafter"/>
</dbReference>
<evidence type="ECO:0000256" key="6">
    <source>
        <dbReference type="ARBA" id="ARBA00022847"/>
    </source>
</evidence>
<evidence type="ECO:0000256" key="3">
    <source>
        <dbReference type="ARBA" id="ARBA00022448"/>
    </source>
</evidence>
<evidence type="ECO:0008006" key="14">
    <source>
        <dbReference type="Google" id="ProtNLM"/>
    </source>
</evidence>
<dbReference type="SMART" id="SM00679">
    <property type="entry name" value="CTNS"/>
    <property type="match status" value="2"/>
</dbReference>
<keyword evidence="5" id="KW-0677">Repeat</keyword>
<gene>
    <name evidence="12" type="ORF">N657DRAFT_682206</name>
</gene>
<keyword evidence="8 11" id="KW-0472">Membrane</keyword>
<evidence type="ECO:0000256" key="1">
    <source>
        <dbReference type="ARBA" id="ARBA00004155"/>
    </source>
</evidence>
<feature type="transmembrane region" description="Helical" evidence="11">
    <location>
        <begin position="83"/>
        <end position="102"/>
    </location>
</feature>
<feature type="transmembrane region" description="Helical" evidence="11">
    <location>
        <begin position="123"/>
        <end position="143"/>
    </location>
</feature>